<gene>
    <name evidence="2" type="ORF">GXW74_14535</name>
</gene>
<reference evidence="2" key="2">
    <citation type="journal article" date="2021" name="Syst. Appl. Microbiol.">
        <title>Roseomonas hellenica sp. nov., isolated from roots of wild-growing Alkanna tinctoria.</title>
        <authorList>
            <person name="Rat A."/>
            <person name="Naranjo H.D."/>
            <person name="Lebbe L."/>
            <person name="Cnockaert M."/>
            <person name="Krigas N."/>
            <person name="Grigoriadou K."/>
            <person name="Maloupa E."/>
            <person name="Willems A."/>
        </authorList>
    </citation>
    <scope>NUCLEOTIDE SEQUENCE</scope>
    <source>
        <strain evidence="2">LMG 31228</strain>
    </source>
</reference>
<evidence type="ECO:0000313" key="3">
    <source>
        <dbReference type="Proteomes" id="UP001138709"/>
    </source>
</evidence>
<keyword evidence="3" id="KW-1185">Reference proteome</keyword>
<keyword evidence="1" id="KW-0812">Transmembrane</keyword>
<evidence type="ECO:0000313" key="2">
    <source>
        <dbReference type="EMBL" id="MBR0681708.1"/>
    </source>
</evidence>
<dbReference type="EMBL" id="JAAEDL010000013">
    <property type="protein sequence ID" value="MBR0681708.1"/>
    <property type="molecule type" value="Genomic_DNA"/>
</dbReference>
<evidence type="ECO:0000256" key="1">
    <source>
        <dbReference type="SAM" id="Phobius"/>
    </source>
</evidence>
<sequence>MLQLTPRRLRLILGVSIALNLFLAAFVGGQRWRARGLEMLALQPGPGLMEQGAPDPEGTLAHLVRALPPADAAILRASVRARMFELLDARRGFVEAAAAAREEVARDPVNPAALQAAIAEARRQRLRFGPLLEAVLLEAVPRMSPEGRRVLAQFRAIPRR</sequence>
<dbReference type="InterPro" id="IPR025961">
    <property type="entry name" value="Metal_resist"/>
</dbReference>
<keyword evidence="1" id="KW-1133">Transmembrane helix</keyword>
<keyword evidence="1" id="KW-0472">Membrane</keyword>
<comment type="caution">
    <text evidence="2">The sequence shown here is derived from an EMBL/GenBank/DDBJ whole genome shotgun (WGS) entry which is preliminary data.</text>
</comment>
<dbReference type="Proteomes" id="UP001138709">
    <property type="component" value="Unassembled WGS sequence"/>
</dbReference>
<dbReference type="AlphaFoldDB" id="A0A9X9XDC2"/>
<name>A0A9X9XDC2_9PROT</name>
<proteinExistence type="predicted"/>
<protein>
    <submittedName>
        <fullName evidence="2">Periplasmic heavy metal sensor</fullName>
    </submittedName>
</protein>
<dbReference type="Pfam" id="PF13801">
    <property type="entry name" value="Metal_resist"/>
    <property type="match status" value="1"/>
</dbReference>
<organism evidence="2 3">
    <name type="scientific">Neoroseomonas eburnea</name>
    <dbReference type="NCBI Taxonomy" id="1346889"/>
    <lineage>
        <taxon>Bacteria</taxon>
        <taxon>Pseudomonadati</taxon>
        <taxon>Pseudomonadota</taxon>
        <taxon>Alphaproteobacteria</taxon>
        <taxon>Acetobacterales</taxon>
        <taxon>Acetobacteraceae</taxon>
        <taxon>Neoroseomonas</taxon>
    </lineage>
</organism>
<accession>A0A9X9XDC2</accession>
<feature type="transmembrane region" description="Helical" evidence="1">
    <location>
        <begin position="12"/>
        <end position="29"/>
    </location>
</feature>
<dbReference type="RefSeq" id="WP_211847234.1">
    <property type="nucleotide sequence ID" value="NZ_JAAEDL010000013.1"/>
</dbReference>
<reference evidence="2" key="1">
    <citation type="submission" date="2020-01" db="EMBL/GenBank/DDBJ databases">
        <authorList>
            <person name="Rat A."/>
        </authorList>
    </citation>
    <scope>NUCLEOTIDE SEQUENCE</scope>
    <source>
        <strain evidence="2">LMG 31228</strain>
    </source>
</reference>